<dbReference type="GO" id="GO:0051536">
    <property type="term" value="F:iron-sulfur cluster binding"/>
    <property type="evidence" value="ECO:0007669"/>
    <property type="project" value="UniProtKB-KW"/>
</dbReference>
<dbReference type="RefSeq" id="WP_039206560.1">
    <property type="nucleotide sequence ID" value="NZ_JSCE01000074.1"/>
</dbReference>
<keyword evidence="2" id="KW-0408">Iron</keyword>
<keyword evidence="1" id="KW-0479">Metal-binding</keyword>
<dbReference type="STRING" id="82374.NZ47_03630"/>
<dbReference type="InterPro" id="IPR040086">
    <property type="entry name" value="MJ0683-like"/>
</dbReference>
<gene>
    <name evidence="5" type="ORF">NZ47_03630</name>
</gene>
<dbReference type="PANTHER" id="PTHR43432">
    <property type="entry name" value="SLR0285 PROTEIN"/>
    <property type="match status" value="1"/>
</dbReference>
<evidence type="ECO:0000313" key="6">
    <source>
        <dbReference type="Proteomes" id="UP000030993"/>
    </source>
</evidence>
<dbReference type="PROSITE" id="PS51918">
    <property type="entry name" value="RADICAL_SAM"/>
    <property type="match status" value="1"/>
</dbReference>
<dbReference type="SUPFAM" id="SSF102114">
    <property type="entry name" value="Radical SAM enzymes"/>
    <property type="match status" value="1"/>
</dbReference>
<keyword evidence="3" id="KW-0411">Iron-sulfur</keyword>
<reference evidence="5 6" key="1">
    <citation type="journal article" date="2013" name="PLoS ONE">
        <title>Identification and characterization of three novel lipases belonging to families II and V from Anaerovibrio lipolyticus 5ST.</title>
        <authorList>
            <person name="Prive F."/>
            <person name="Kaderbhai N.N."/>
            <person name="Girdwood S."/>
            <person name="Worgan H.J."/>
            <person name="Pinloche E."/>
            <person name="Scollan N.D."/>
            <person name="Huws S.A."/>
            <person name="Newbold C.J."/>
        </authorList>
    </citation>
    <scope>NUCLEOTIDE SEQUENCE [LARGE SCALE GENOMIC DNA]</scope>
    <source>
        <strain evidence="5 6">5S</strain>
    </source>
</reference>
<sequence>MEQRQIKVNRIETKSVMTKSNAPLGGYAVNPYVGCPHACKYCYASFMKRFTGHTEEWGTFMDVKEWPEIKNPGKYAGQKVIIGTVTDGYNQLEEGYGRTRKILEELKDSGADILICTKSDLVLRDMDLLLKINKKNMLTVSWSINTLDESFKNDMDSAVSIERRLAAMKQVYDAGIRTVCFISPVFPGITDIEAIIDRAKDQCDLIWLENLNLRGGFKKTIMDYIAEKYPKLIPLYDEIYSKKNRSYFEALENKAEDIARKYGCRFVDNETPYERVPQGHPTIVDYFYHEEVRGTANSGKRNKKKVSVKVT</sequence>
<dbReference type="SFLD" id="SFLDG01084">
    <property type="entry name" value="Uncharacterised_Radical_SAM_Su"/>
    <property type="match status" value="1"/>
</dbReference>
<dbReference type="EMBL" id="JSCE01000074">
    <property type="protein sequence ID" value="KHM52628.1"/>
    <property type="molecule type" value="Genomic_DNA"/>
</dbReference>
<evidence type="ECO:0000256" key="2">
    <source>
        <dbReference type="ARBA" id="ARBA00023004"/>
    </source>
</evidence>
<organism evidence="5 6">
    <name type="scientific">Anaerovibrio lipolyticus</name>
    <dbReference type="NCBI Taxonomy" id="82374"/>
    <lineage>
        <taxon>Bacteria</taxon>
        <taxon>Bacillati</taxon>
        <taxon>Bacillota</taxon>
        <taxon>Negativicutes</taxon>
        <taxon>Selenomonadales</taxon>
        <taxon>Selenomonadaceae</taxon>
        <taxon>Anaerovibrio</taxon>
    </lineage>
</organism>
<proteinExistence type="predicted"/>
<dbReference type="SMART" id="SM00729">
    <property type="entry name" value="Elp3"/>
    <property type="match status" value="1"/>
</dbReference>
<dbReference type="InterPro" id="IPR007197">
    <property type="entry name" value="rSAM"/>
</dbReference>
<dbReference type="GO" id="GO:0003824">
    <property type="term" value="F:catalytic activity"/>
    <property type="evidence" value="ECO:0007669"/>
    <property type="project" value="InterPro"/>
</dbReference>
<comment type="caution">
    <text evidence="5">The sequence shown here is derived from an EMBL/GenBank/DDBJ whole genome shotgun (WGS) entry which is preliminary data.</text>
</comment>
<dbReference type="CDD" id="cd01335">
    <property type="entry name" value="Radical_SAM"/>
    <property type="match status" value="1"/>
</dbReference>
<dbReference type="InterPro" id="IPR058240">
    <property type="entry name" value="rSAM_sf"/>
</dbReference>
<dbReference type="AlphaFoldDB" id="A0A0B2K125"/>
<dbReference type="InterPro" id="IPR031012">
    <property type="entry name" value="rSAM_mob_pairB"/>
</dbReference>
<dbReference type="Pfam" id="PF04055">
    <property type="entry name" value="Radical_SAM"/>
    <property type="match status" value="1"/>
</dbReference>
<evidence type="ECO:0000256" key="3">
    <source>
        <dbReference type="ARBA" id="ARBA00023014"/>
    </source>
</evidence>
<evidence type="ECO:0000313" key="5">
    <source>
        <dbReference type="EMBL" id="KHM52628.1"/>
    </source>
</evidence>
<dbReference type="Proteomes" id="UP000030993">
    <property type="component" value="Unassembled WGS sequence"/>
</dbReference>
<evidence type="ECO:0000259" key="4">
    <source>
        <dbReference type="PROSITE" id="PS51918"/>
    </source>
</evidence>
<dbReference type="GO" id="GO:0046872">
    <property type="term" value="F:metal ion binding"/>
    <property type="evidence" value="ECO:0007669"/>
    <property type="project" value="UniProtKB-KW"/>
</dbReference>
<protein>
    <submittedName>
        <fullName evidence="5">Radical SAM protein</fullName>
    </submittedName>
</protein>
<evidence type="ECO:0000256" key="1">
    <source>
        <dbReference type="ARBA" id="ARBA00022723"/>
    </source>
</evidence>
<keyword evidence="6" id="KW-1185">Reference proteome</keyword>
<dbReference type="Gene3D" id="3.80.30.30">
    <property type="match status" value="1"/>
</dbReference>
<feature type="domain" description="Radical SAM core" evidence="4">
    <location>
        <begin position="21"/>
        <end position="261"/>
    </location>
</feature>
<name>A0A0B2K125_9FIRM</name>
<dbReference type="InterPro" id="IPR006638">
    <property type="entry name" value="Elp3/MiaA/NifB-like_rSAM"/>
</dbReference>
<accession>A0A0B2K125</accession>
<dbReference type="SFLD" id="SFLDS00029">
    <property type="entry name" value="Radical_SAM"/>
    <property type="match status" value="1"/>
</dbReference>
<dbReference type="PANTHER" id="PTHR43432:SF3">
    <property type="entry name" value="SLR0285 PROTEIN"/>
    <property type="match status" value="1"/>
</dbReference>
<dbReference type="NCBIfam" id="TIGR04470">
    <property type="entry name" value="rSAM_mob_pairB"/>
    <property type="match status" value="1"/>
</dbReference>